<name>A0A561SA68_9ACTN</name>
<dbReference type="EMBL" id="VIWT01000008">
    <property type="protein sequence ID" value="TWF71769.1"/>
    <property type="molecule type" value="Genomic_DNA"/>
</dbReference>
<protein>
    <submittedName>
        <fullName evidence="2">Uncharacterized protein</fullName>
    </submittedName>
</protein>
<evidence type="ECO:0000256" key="1">
    <source>
        <dbReference type="SAM" id="Phobius"/>
    </source>
</evidence>
<evidence type="ECO:0000313" key="3">
    <source>
        <dbReference type="Proteomes" id="UP000317940"/>
    </source>
</evidence>
<keyword evidence="1" id="KW-0812">Transmembrane</keyword>
<reference evidence="2 3" key="1">
    <citation type="submission" date="2019-06" db="EMBL/GenBank/DDBJ databases">
        <title>Sequencing the genomes of 1000 actinobacteria strains.</title>
        <authorList>
            <person name="Klenk H.-P."/>
        </authorList>
    </citation>
    <scope>NUCLEOTIDE SEQUENCE [LARGE SCALE GENOMIC DNA]</scope>
    <source>
        <strain evidence="2 3">DSM 44826</strain>
    </source>
</reference>
<feature type="transmembrane region" description="Helical" evidence="1">
    <location>
        <begin position="85"/>
        <end position="104"/>
    </location>
</feature>
<organism evidence="2 3">
    <name type="scientific">Kitasatospora viridis</name>
    <dbReference type="NCBI Taxonomy" id="281105"/>
    <lineage>
        <taxon>Bacteria</taxon>
        <taxon>Bacillati</taxon>
        <taxon>Actinomycetota</taxon>
        <taxon>Actinomycetes</taxon>
        <taxon>Kitasatosporales</taxon>
        <taxon>Streptomycetaceae</taxon>
        <taxon>Kitasatospora</taxon>
    </lineage>
</organism>
<comment type="caution">
    <text evidence="2">The sequence shown here is derived from an EMBL/GenBank/DDBJ whole genome shotgun (WGS) entry which is preliminary data.</text>
</comment>
<keyword evidence="1" id="KW-1133">Transmembrane helix</keyword>
<keyword evidence="1" id="KW-0472">Membrane</keyword>
<dbReference type="Proteomes" id="UP000317940">
    <property type="component" value="Unassembled WGS sequence"/>
</dbReference>
<evidence type="ECO:0000313" key="2">
    <source>
        <dbReference type="EMBL" id="TWF71769.1"/>
    </source>
</evidence>
<dbReference type="AlphaFoldDB" id="A0A561SA68"/>
<feature type="transmembrane region" description="Helical" evidence="1">
    <location>
        <begin position="110"/>
        <end position="130"/>
    </location>
</feature>
<keyword evidence="3" id="KW-1185">Reference proteome</keyword>
<accession>A0A561SA68</accession>
<sequence>MPPRHYRGGMTHEEARAIAHLPVRPGEHWYLHLDGQYWTYKGLSPTGQLRLYRRARRPYRQQVHHLDPATGTWSVRRAAPGLHPWVLGWLVAATAVCLLAAALLRGQDPIIFKTVLLVAGGGGLLAALVVQFAPPGAPSDEWDTPVPDHPYIPGPDGHAARLEAWARASYGQQLGVNDTLNPGKDSWGAYGQYPPL</sequence>
<proteinExistence type="predicted"/>
<gene>
    <name evidence="2" type="ORF">FHX73_18140</name>
</gene>